<keyword evidence="4 7" id="KW-1133">Transmembrane helix</keyword>
<dbReference type="OrthoDB" id="302728at2759"/>
<organism evidence="9 10">
    <name type="scientific">Dreissena polymorpha</name>
    <name type="common">Zebra mussel</name>
    <name type="synonym">Mytilus polymorpha</name>
    <dbReference type="NCBI Taxonomy" id="45954"/>
    <lineage>
        <taxon>Eukaryota</taxon>
        <taxon>Metazoa</taxon>
        <taxon>Spiralia</taxon>
        <taxon>Lophotrochozoa</taxon>
        <taxon>Mollusca</taxon>
        <taxon>Bivalvia</taxon>
        <taxon>Autobranchia</taxon>
        <taxon>Heteroconchia</taxon>
        <taxon>Euheterodonta</taxon>
        <taxon>Imparidentia</taxon>
        <taxon>Neoheterodontei</taxon>
        <taxon>Myida</taxon>
        <taxon>Dreissenoidea</taxon>
        <taxon>Dreissenidae</taxon>
        <taxon>Dreissena</taxon>
    </lineage>
</organism>
<comment type="subcellular location">
    <subcellularLocation>
        <location evidence="1">Membrane</location>
        <topology evidence="1">Multi-pass membrane protein</topology>
    </subcellularLocation>
</comment>
<evidence type="ECO:0000313" key="9">
    <source>
        <dbReference type="EMBL" id="KAH3696205.1"/>
    </source>
</evidence>
<reference evidence="9" key="2">
    <citation type="submission" date="2020-11" db="EMBL/GenBank/DDBJ databases">
        <authorList>
            <person name="McCartney M.A."/>
            <person name="Auch B."/>
            <person name="Kono T."/>
            <person name="Mallez S."/>
            <person name="Becker A."/>
            <person name="Gohl D.M."/>
            <person name="Silverstein K.A.T."/>
            <person name="Koren S."/>
            <person name="Bechman K.B."/>
            <person name="Herman A."/>
            <person name="Abrahante J.E."/>
            <person name="Garbe J."/>
        </authorList>
    </citation>
    <scope>NUCLEOTIDE SEQUENCE</scope>
    <source>
        <strain evidence="9">Duluth1</strain>
        <tissue evidence="9">Whole animal</tissue>
    </source>
</reference>
<dbReference type="InterPro" id="IPR039859">
    <property type="entry name" value="PFA4/ZDH16/20/ERF2-like"/>
</dbReference>
<sequence length="365" mass="42970">MERIKTRLRHLVKPRPNTDAMAEILDLIAPPLYVYTISYVVYFGYAYLIDYHYGNSKPEDTTAPLPRIWYFQKCFSLLIYIQMMANWIGIRFVNTSTNQNFTEGVRDRMKWNIDPILESNGFQKDKLKAETSENGTVNRKKSNTKLSEEAIETSKPIIKKQTYWSWKPCFYCRLNAPPRCHHCSFCETCILKRDHHCFFAGRCIGFHNQRHFVVFLMWASFGTTYAMIHFVPYLYNIVLLEITGWDCFLPVAMYKLVTGQLSLYYANLVISFTLNLFFIFLSTAFLLEQFQLISEGITQFEQTKVDKRKLHILDPRPFGPKVKAVLGSQPLFTIVFPLAHWFYLPCDDPFMWPYHKITHTKIKTK</sequence>
<gene>
    <name evidence="9" type="ORF">DPMN_083670</name>
</gene>
<dbReference type="PANTHER" id="PTHR12246">
    <property type="entry name" value="PALMITOYLTRANSFERASE ZDHHC16"/>
    <property type="match status" value="1"/>
</dbReference>
<keyword evidence="6 7" id="KW-0012">Acyltransferase</keyword>
<keyword evidence="2 7" id="KW-0808">Transferase</keyword>
<evidence type="ECO:0000256" key="2">
    <source>
        <dbReference type="ARBA" id="ARBA00022679"/>
    </source>
</evidence>
<evidence type="ECO:0000256" key="5">
    <source>
        <dbReference type="ARBA" id="ARBA00023136"/>
    </source>
</evidence>
<comment type="domain">
    <text evidence="7">The DHHC domain is required for palmitoyltransferase activity.</text>
</comment>
<feature type="transmembrane region" description="Helical" evidence="7">
    <location>
        <begin position="263"/>
        <end position="287"/>
    </location>
</feature>
<proteinExistence type="inferred from homology"/>
<evidence type="ECO:0000256" key="7">
    <source>
        <dbReference type="RuleBase" id="RU079119"/>
    </source>
</evidence>
<dbReference type="InterPro" id="IPR001594">
    <property type="entry name" value="Palmitoyltrfase_DHHC"/>
</dbReference>
<name>A0A9D4BHX3_DREPO</name>
<evidence type="ECO:0000256" key="4">
    <source>
        <dbReference type="ARBA" id="ARBA00022989"/>
    </source>
</evidence>
<evidence type="ECO:0000256" key="1">
    <source>
        <dbReference type="ARBA" id="ARBA00004141"/>
    </source>
</evidence>
<dbReference type="Pfam" id="PF01529">
    <property type="entry name" value="DHHC"/>
    <property type="match status" value="1"/>
</dbReference>
<dbReference type="GO" id="GO:0016020">
    <property type="term" value="C:membrane"/>
    <property type="evidence" value="ECO:0007669"/>
    <property type="project" value="UniProtKB-SubCell"/>
</dbReference>
<comment type="caution">
    <text evidence="9">The sequence shown here is derived from an EMBL/GenBank/DDBJ whole genome shotgun (WGS) entry which is preliminary data.</text>
</comment>
<feature type="transmembrane region" description="Helical" evidence="7">
    <location>
        <begin position="212"/>
        <end position="235"/>
    </location>
</feature>
<protein>
    <recommendedName>
        <fullName evidence="7">Palmitoyltransferase</fullName>
        <ecNumber evidence="7">2.3.1.225</ecNumber>
    </recommendedName>
</protein>
<dbReference type="Proteomes" id="UP000828390">
    <property type="component" value="Unassembled WGS sequence"/>
</dbReference>
<keyword evidence="5 7" id="KW-0472">Membrane</keyword>
<feature type="transmembrane region" description="Helical" evidence="7">
    <location>
        <begin position="68"/>
        <end position="90"/>
    </location>
</feature>
<dbReference type="EMBL" id="JAIWYP010000016">
    <property type="protein sequence ID" value="KAH3696205.1"/>
    <property type="molecule type" value="Genomic_DNA"/>
</dbReference>
<dbReference type="AlphaFoldDB" id="A0A9D4BHX3"/>
<dbReference type="PROSITE" id="PS50216">
    <property type="entry name" value="DHHC"/>
    <property type="match status" value="1"/>
</dbReference>
<feature type="transmembrane region" description="Helical" evidence="7">
    <location>
        <begin position="21"/>
        <end position="48"/>
    </location>
</feature>
<comment type="catalytic activity">
    <reaction evidence="7">
        <text>L-cysteinyl-[protein] + hexadecanoyl-CoA = S-hexadecanoyl-L-cysteinyl-[protein] + CoA</text>
        <dbReference type="Rhea" id="RHEA:36683"/>
        <dbReference type="Rhea" id="RHEA-COMP:10131"/>
        <dbReference type="Rhea" id="RHEA-COMP:11032"/>
        <dbReference type="ChEBI" id="CHEBI:29950"/>
        <dbReference type="ChEBI" id="CHEBI:57287"/>
        <dbReference type="ChEBI" id="CHEBI:57379"/>
        <dbReference type="ChEBI" id="CHEBI:74151"/>
        <dbReference type="EC" id="2.3.1.225"/>
    </reaction>
</comment>
<comment type="similarity">
    <text evidence="7">Belongs to the DHHC palmitoyltransferase family.</text>
</comment>
<reference evidence="9" key="1">
    <citation type="journal article" date="2019" name="bioRxiv">
        <title>The Genome of the Zebra Mussel, Dreissena polymorpha: A Resource for Invasive Species Research.</title>
        <authorList>
            <person name="McCartney M.A."/>
            <person name="Auch B."/>
            <person name="Kono T."/>
            <person name="Mallez S."/>
            <person name="Zhang Y."/>
            <person name="Obille A."/>
            <person name="Becker A."/>
            <person name="Abrahante J.E."/>
            <person name="Garbe J."/>
            <person name="Badalamenti J.P."/>
            <person name="Herman A."/>
            <person name="Mangelson H."/>
            <person name="Liachko I."/>
            <person name="Sullivan S."/>
            <person name="Sone E.D."/>
            <person name="Koren S."/>
            <person name="Silverstein K.A.T."/>
            <person name="Beckman K.B."/>
            <person name="Gohl D.M."/>
        </authorList>
    </citation>
    <scope>NUCLEOTIDE SEQUENCE</scope>
    <source>
        <strain evidence="9">Duluth1</strain>
        <tissue evidence="9">Whole animal</tissue>
    </source>
</reference>
<dbReference type="GO" id="GO:0019706">
    <property type="term" value="F:protein-cysteine S-palmitoyltransferase activity"/>
    <property type="evidence" value="ECO:0007669"/>
    <property type="project" value="UniProtKB-EC"/>
</dbReference>
<accession>A0A9D4BHX3</accession>
<evidence type="ECO:0000256" key="6">
    <source>
        <dbReference type="ARBA" id="ARBA00023315"/>
    </source>
</evidence>
<evidence type="ECO:0000256" key="3">
    <source>
        <dbReference type="ARBA" id="ARBA00022692"/>
    </source>
</evidence>
<evidence type="ECO:0000259" key="8">
    <source>
        <dbReference type="Pfam" id="PF01529"/>
    </source>
</evidence>
<keyword evidence="10" id="KW-1185">Reference proteome</keyword>
<evidence type="ECO:0000313" key="10">
    <source>
        <dbReference type="Proteomes" id="UP000828390"/>
    </source>
</evidence>
<keyword evidence="3 7" id="KW-0812">Transmembrane</keyword>
<feature type="domain" description="Palmitoyltransferase DHHC" evidence="8">
    <location>
        <begin position="167"/>
        <end position="304"/>
    </location>
</feature>
<dbReference type="EC" id="2.3.1.225" evidence="7"/>